<comment type="caution">
    <text evidence="1">The sequence shown here is derived from an EMBL/GenBank/DDBJ whole genome shotgun (WGS) entry which is preliminary data.</text>
</comment>
<gene>
    <name evidence="1" type="ORF">QJS10_CPB14g01029</name>
</gene>
<reference evidence="1" key="1">
    <citation type="journal article" date="2023" name="Nat. Commun.">
        <title>Diploid and tetraploid genomes of Acorus and the evolution of monocots.</title>
        <authorList>
            <person name="Ma L."/>
            <person name="Liu K.W."/>
            <person name="Li Z."/>
            <person name="Hsiao Y.Y."/>
            <person name="Qi Y."/>
            <person name="Fu T."/>
            <person name="Tang G.D."/>
            <person name="Zhang D."/>
            <person name="Sun W.H."/>
            <person name="Liu D.K."/>
            <person name="Li Y."/>
            <person name="Chen G.Z."/>
            <person name="Liu X.D."/>
            <person name="Liao X.Y."/>
            <person name="Jiang Y.T."/>
            <person name="Yu X."/>
            <person name="Hao Y."/>
            <person name="Huang J."/>
            <person name="Zhao X.W."/>
            <person name="Ke S."/>
            <person name="Chen Y.Y."/>
            <person name="Wu W.L."/>
            <person name="Hsu J.L."/>
            <person name="Lin Y.F."/>
            <person name="Huang M.D."/>
            <person name="Li C.Y."/>
            <person name="Huang L."/>
            <person name="Wang Z.W."/>
            <person name="Zhao X."/>
            <person name="Zhong W.Y."/>
            <person name="Peng D.H."/>
            <person name="Ahmad S."/>
            <person name="Lan S."/>
            <person name="Zhang J.S."/>
            <person name="Tsai W.C."/>
            <person name="Van de Peer Y."/>
            <person name="Liu Z.J."/>
        </authorList>
    </citation>
    <scope>NUCLEOTIDE SEQUENCE</scope>
    <source>
        <strain evidence="1">CP</strain>
    </source>
</reference>
<dbReference type="Proteomes" id="UP001180020">
    <property type="component" value="Unassembled WGS sequence"/>
</dbReference>
<dbReference type="EMBL" id="JAUJYO010000014">
    <property type="protein sequence ID" value="KAK1297862.1"/>
    <property type="molecule type" value="Genomic_DNA"/>
</dbReference>
<evidence type="ECO:0000313" key="2">
    <source>
        <dbReference type="Proteomes" id="UP001180020"/>
    </source>
</evidence>
<proteinExistence type="predicted"/>
<organism evidence="1 2">
    <name type="scientific">Acorus calamus</name>
    <name type="common">Sweet flag</name>
    <dbReference type="NCBI Taxonomy" id="4465"/>
    <lineage>
        <taxon>Eukaryota</taxon>
        <taxon>Viridiplantae</taxon>
        <taxon>Streptophyta</taxon>
        <taxon>Embryophyta</taxon>
        <taxon>Tracheophyta</taxon>
        <taxon>Spermatophyta</taxon>
        <taxon>Magnoliopsida</taxon>
        <taxon>Liliopsida</taxon>
        <taxon>Acoraceae</taxon>
        <taxon>Acorus</taxon>
    </lineage>
</organism>
<evidence type="ECO:0000313" key="1">
    <source>
        <dbReference type="EMBL" id="KAK1297862.1"/>
    </source>
</evidence>
<name>A0AAV9DCQ1_ACOCL</name>
<sequence>MQRKRRSGREGESACSSNKEGKVVCLFACEILFFLLQELSLAELTMIGFLGQWGVELEHPSSVFHAWSVSTFS</sequence>
<dbReference type="AlphaFoldDB" id="A0AAV9DCQ1"/>
<protein>
    <submittedName>
        <fullName evidence="1">Uncharacterized protein</fullName>
    </submittedName>
</protein>
<keyword evidence="2" id="KW-1185">Reference proteome</keyword>
<reference evidence="1" key="2">
    <citation type="submission" date="2023-06" db="EMBL/GenBank/DDBJ databases">
        <authorList>
            <person name="Ma L."/>
            <person name="Liu K.-W."/>
            <person name="Li Z."/>
            <person name="Hsiao Y.-Y."/>
            <person name="Qi Y."/>
            <person name="Fu T."/>
            <person name="Tang G."/>
            <person name="Zhang D."/>
            <person name="Sun W.-H."/>
            <person name="Liu D.-K."/>
            <person name="Li Y."/>
            <person name="Chen G.-Z."/>
            <person name="Liu X.-D."/>
            <person name="Liao X.-Y."/>
            <person name="Jiang Y.-T."/>
            <person name="Yu X."/>
            <person name="Hao Y."/>
            <person name="Huang J."/>
            <person name="Zhao X.-W."/>
            <person name="Ke S."/>
            <person name="Chen Y.-Y."/>
            <person name="Wu W.-L."/>
            <person name="Hsu J.-L."/>
            <person name="Lin Y.-F."/>
            <person name="Huang M.-D."/>
            <person name="Li C.-Y."/>
            <person name="Huang L."/>
            <person name="Wang Z.-W."/>
            <person name="Zhao X."/>
            <person name="Zhong W.-Y."/>
            <person name="Peng D.-H."/>
            <person name="Ahmad S."/>
            <person name="Lan S."/>
            <person name="Zhang J.-S."/>
            <person name="Tsai W.-C."/>
            <person name="Van De Peer Y."/>
            <person name="Liu Z.-J."/>
        </authorList>
    </citation>
    <scope>NUCLEOTIDE SEQUENCE</scope>
    <source>
        <strain evidence="1">CP</strain>
        <tissue evidence="1">Leaves</tissue>
    </source>
</reference>
<accession>A0AAV9DCQ1</accession>